<keyword evidence="6 10" id="KW-1133">Transmembrane helix</keyword>
<dbReference type="GO" id="GO:0005886">
    <property type="term" value="C:plasma membrane"/>
    <property type="evidence" value="ECO:0007669"/>
    <property type="project" value="UniProtKB-SubCell"/>
</dbReference>
<dbReference type="Pfam" id="PF02949">
    <property type="entry name" value="7tm_6"/>
    <property type="match status" value="1"/>
</dbReference>
<dbReference type="GO" id="GO:0004984">
    <property type="term" value="F:olfactory receptor activity"/>
    <property type="evidence" value="ECO:0007669"/>
    <property type="project" value="InterPro"/>
</dbReference>
<dbReference type="GeneID" id="111600896"/>
<dbReference type="PANTHER" id="PTHR21137">
    <property type="entry name" value="ODORANT RECEPTOR"/>
    <property type="match status" value="1"/>
</dbReference>
<feature type="transmembrane region" description="Helical" evidence="10">
    <location>
        <begin position="44"/>
        <end position="65"/>
    </location>
</feature>
<feature type="transmembrane region" description="Helical" evidence="10">
    <location>
        <begin position="274"/>
        <end position="295"/>
    </location>
</feature>
<dbReference type="OMA" id="FQNYYPF"/>
<dbReference type="KEGG" id="dhe:111600896"/>
<evidence type="ECO:0000256" key="7">
    <source>
        <dbReference type="ARBA" id="ARBA00023136"/>
    </source>
</evidence>
<evidence type="ECO:0000256" key="9">
    <source>
        <dbReference type="ARBA" id="ARBA00023224"/>
    </source>
</evidence>
<keyword evidence="2" id="KW-1003">Cell membrane</keyword>
<accession>A0A6J1LXH7</accession>
<keyword evidence="5 10" id="KW-0552">Olfaction</keyword>
<feature type="transmembrane region" description="Helical" evidence="10">
    <location>
        <begin position="85"/>
        <end position="109"/>
    </location>
</feature>
<keyword evidence="11" id="KW-1185">Reference proteome</keyword>
<evidence type="ECO:0000256" key="4">
    <source>
        <dbReference type="ARBA" id="ARBA00022692"/>
    </source>
</evidence>
<comment type="similarity">
    <text evidence="10">Belongs to the insect chemoreceptor superfamily. Heteromeric odorant receptor channel (TC 1.A.69) family.</text>
</comment>
<dbReference type="InterPro" id="IPR004117">
    <property type="entry name" value="7tm6_olfct_rcpt"/>
</dbReference>
<feature type="transmembrane region" description="Helical" evidence="10">
    <location>
        <begin position="302"/>
        <end position="326"/>
    </location>
</feature>
<protein>
    <recommendedName>
        <fullName evidence="10">Odorant receptor</fullName>
    </recommendedName>
</protein>
<evidence type="ECO:0000256" key="10">
    <source>
        <dbReference type="RuleBase" id="RU351113"/>
    </source>
</evidence>
<gene>
    <name evidence="12" type="primary">LOC111600896</name>
</gene>
<proteinExistence type="inferred from homology"/>
<feature type="transmembrane region" description="Helical" evidence="10">
    <location>
        <begin position="363"/>
        <end position="392"/>
    </location>
</feature>
<evidence type="ECO:0000256" key="2">
    <source>
        <dbReference type="ARBA" id="ARBA00022475"/>
    </source>
</evidence>
<dbReference type="GO" id="GO:0007165">
    <property type="term" value="P:signal transduction"/>
    <property type="evidence" value="ECO:0007669"/>
    <property type="project" value="UniProtKB-KW"/>
</dbReference>
<evidence type="ECO:0000256" key="3">
    <source>
        <dbReference type="ARBA" id="ARBA00022606"/>
    </source>
</evidence>
<dbReference type="RefSeq" id="XP_023173004.2">
    <property type="nucleotide sequence ID" value="XM_023317236.2"/>
</dbReference>
<evidence type="ECO:0000256" key="5">
    <source>
        <dbReference type="ARBA" id="ARBA00022725"/>
    </source>
</evidence>
<dbReference type="GO" id="GO:0005549">
    <property type="term" value="F:odorant binding"/>
    <property type="evidence" value="ECO:0007669"/>
    <property type="project" value="InterPro"/>
</dbReference>
<reference evidence="12" key="1">
    <citation type="submission" date="2025-08" db="UniProtKB">
        <authorList>
            <consortium name="RefSeq"/>
        </authorList>
    </citation>
    <scope>IDENTIFICATION</scope>
    <source>
        <strain evidence="12">15085-1641.00</strain>
        <tissue evidence="12">Whole body</tissue>
    </source>
</reference>
<keyword evidence="4 10" id="KW-0812">Transmembrane</keyword>
<evidence type="ECO:0000256" key="6">
    <source>
        <dbReference type="ARBA" id="ARBA00022989"/>
    </source>
</evidence>
<feature type="transmembrane region" description="Helical" evidence="10">
    <location>
        <begin position="146"/>
        <end position="172"/>
    </location>
</feature>
<evidence type="ECO:0000256" key="1">
    <source>
        <dbReference type="ARBA" id="ARBA00004651"/>
    </source>
</evidence>
<dbReference type="Proteomes" id="UP000504633">
    <property type="component" value="Unplaced"/>
</dbReference>
<dbReference type="AlphaFoldDB" id="A0A6J1LXH7"/>
<evidence type="ECO:0000256" key="8">
    <source>
        <dbReference type="ARBA" id="ARBA00023170"/>
    </source>
</evidence>
<comment type="subcellular location">
    <subcellularLocation>
        <location evidence="1 10">Cell membrane</location>
        <topology evidence="1 10">Multi-pass membrane protein</topology>
    </subcellularLocation>
</comment>
<keyword evidence="9 10" id="KW-0807">Transducer</keyword>
<comment type="caution">
    <text evidence="10">Lacks conserved residue(s) required for the propagation of feature annotation.</text>
</comment>
<evidence type="ECO:0000313" key="11">
    <source>
        <dbReference type="Proteomes" id="UP000504633"/>
    </source>
</evidence>
<dbReference type="PANTHER" id="PTHR21137:SF35">
    <property type="entry name" value="ODORANT RECEPTOR 19A-RELATED"/>
    <property type="match status" value="1"/>
</dbReference>
<keyword evidence="8 10" id="KW-0675">Receptor</keyword>
<organism evidence="11 12">
    <name type="scientific">Drosophila hydei</name>
    <name type="common">Fruit fly</name>
    <dbReference type="NCBI Taxonomy" id="7224"/>
    <lineage>
        <taxon>Eukaryota</taxon>
        <taxon>Metazoa</taxon>
        <taxon>Ecdysozoa</taxon>
        <taxon>Arthropoda</taxon>
        <taxon>Hexapoda</taxon>
        <taxon>Insecta</taxon>
        <taxon>Pterygota</taxon>
        <taxon>Neoptera</taxon>
        <taxon>Endopterygota</taxon>
        <taxon>Diptera</taxon>
        <taxon>Brachycera</taxon>
        <taxon>Muscomorpha</taxon>
        <taxon>Ephydroidea</taxon>
        <taxon>Drosophilidae</taxon>
        <taxon>Drosophila</taxon>
    </lineage>
</organism>
<evidence type="ECO:0000313" key="12">
    <source>
        <dbReference type="RefSeq" id="XP_023173004.2"/>
    </source>
</evidence>
<name>A0A6J1LXH7_DROHY</name>
<dbReference type="OrthoDB" id="6604226at2759"/>
<keyword evidence="7 10" id="KW-0472">Membrane</keyword>
<sequence>MVLRRLFPAMYTLPDKAPAKSRQATLYLLNCIFLMGIRTPPKGCCLFFIYIVWSFALNLCSTFYQPIGFMTGYMSHLSEFAPDEFLTSLQVAFNAWSCSTKVIIVWILVKRFDQANLIFDELDKQLLEPAERSRVHRAVSRSNRIFFGYMSVYLVYATTTFISACIMGVPMFQNYYPFLDWRASRWEYWLQSGLEYFAMFGACFQDVCADCYPINYVLPLRAHMANFAERLRGLGHDPLESSEERYEKLIACIQHHKLILSFCDTIRPVISGTIFVQLLVVGLVLGFTIINIVMFANFASRIAAFSFMAAVLLETTPFCILCNYLADDSLQLADALFESNWIYQDQRYKKTLLQFLQSLQKPIVFIAGNIFTISVATNLTATKFSFSVFTLVKQMNLAEKLSRPKGPE</sequence>
<keyword evidence="3 10" id="KW-0716">Sensory transduction</keyword>